<dbReference type="EMBL" id="ASHM01009066">
    <property type="protein sequence ID" value="PNY17088.1"/>
    <property type="molecule type" value="Genomic_DNA"/>
</dbReference>
<sequence>MTENSTVPATERDLRYVKNEQRNETQSHDSHLTQNDTVSLQSFSTVSNRTLSMANSQTLDRPWFLYAVPLLVFILIAFHVFALVYWIYRLSTDSKQQQQLLQQQQQLQQQELRRKAH</sequence>
<reference evidence="3 6" key="1">
    <citation type="journal article" date="2014" name="Am. J. Bot.">
        <title>Genome assembly and annotation for red clover (Trifolium pratense; Fabaceae).</title>
        <authorList>
            <person name="Istvanek J."/>
            <person name="Jaros M."/>
            <person name="Krenek A."/>
            <person name="Repkova J."/>
        </authorList>
    </citation>
    <scope>NUCLEOTIDE SEQUENCE [LARGE SCALE GENOMIC DNA]</scope>
    <source>
        <strain evidence="6">cv. Tatra</strain>
        <tissue evidence="3">Young leaves</tissue>
    </source>
</reference>
<feature type="region of interest" description="Disordered" evidence="1">
    <location>
        <begin position="1"/>
        <end position="34"/>
    </location>
</feature>
<dbReference type="EMBL" id="ASHM01024811">
    <property type="protein sequence ID" value="PNX72562.1"/>
    <property type="molecule type" value="Genomic_DNA"/>
</dbReference>
<feature type="compositionally biased region" description="Basic and acidic residues" evidence="1">
    <location>
        <begin position="10"/>
        <end position="31"/>
    </location>
</feature>
<dbReference type="Proteomes" id="UP000236291">
    <property type="component" value="Unassembled WGS sequence"/>
</dbReference>
<evidence type="ECO:0000313" key="5">
    <source>
        <dbReference type="EMBL" id="PNY17088.1"/>
    </source>
</evidence>
<name>A0A2K3L202_TRIPR</name>
<gene>
    <name evidence="5" type="ORF">L195_g013823</name>
    <name evidence="3" type="ORF">L195_g028455</name>
    <name evidence="4" type="ORF">L195_g030183</name>
</gene>
<dbReference type="PANTHER" id="PTHR35755:SF3">
    <property type="entry name" value="EXPRESSED PROTEIN"/>
    <property type="match status" value="1"/>
</dbReference>
<evidence type="ECO:0008006" key="7">
    <source>
        <dbReference type="Google" id="ProtNLM"/>
    </source>
</evidence>
<keyword evidence="2" id="KW-0472">Membrane</keyword>
<dbReference type="AlphaFoldDB" id="A0A2K3L202"/>
<dbReference type="PANTHER" id="PTHR35755">
    <property type="entry name" value="PROTEIN, PUTATIVE-RELATED"/>
    <property type="match status" value="1"/>
</dbReference>
<evidence type="ECO:0000313" key="4">
    <source>
        <dbReference type="EMBL" id="PNX74267.1"/>
    </source>
</evidence>
<dbReference type="EMBL" id="ASHM01027266">
    <property type="protein sequence ID" value="PNX74267.1"/>
    <property type="molecule type" value="Genomic_DNA"/>
</dbReference>
<evidence type="ECO:0000256" key="2">
    <source>
        <dbReference type="SAM" id="Phobius"/>
    </source>
</evidence>
<keyword evidence="2" id="KW-0812">Transmembrane</keyword>
<evidence type="ECO:0000313" key="6">
    <source>
        <dbReference type="Proteomes" id="UP000236291"/>
    </source>
</evidence>
<reference evidence="3 6" key="2">
    <citation type="journal article" date="2017" name="Front. Plant Sci.">
        <title>Gene Classification and Mining of Molecular Markers Useful in Red Clover (Trifolium pratense) Breeding.</title>
        <authorList>
            <person name="Istvanek J."/>
            <person name="Dluhosova J."/>
            <person name="Dluhos P."/>
            <person name="Patkova L."/>
            <person name="Nedelnik J."/>
            <person name="Repkova J."/>
        </authorList>
    </citation>
    <scope>NUCLEOTIDE SEQUENCE [LARGE SCALE GENOMIC DNA]</scope>
    <source>
        <strain evidence="6">cv. Tatra</strain>
        <tissue evidence="3">Young leaves</tissue>
    </source>
</reference>
<comment type="caution">
    <text evidence="3">The sequence shown here is derived from an EMBL/GenBank/DDBJ whole genome shotgun (WGS) entry which is preliminary data.</text>
</comment>
<keyword evidence="2" id="KW-1133">Transmembrane helix</keyword>
<evidence type="ECO:0000313" key="3">
    <source>
        <dbReference type="EMBL" id="PNX72562.1"/>
    </source>
</evidence>
<proteinExistence type="predicted"/>
<accession>A0A2K3L202</accession>
<organism evidence="3 6">
    <name type="scientific">Trifolium pratense</name>
    <name type="common">Red clover</name>
    <dbReference type="NCBI Taxonomy" id="57577"/>
    <lineage>
        <taxon>Eukaryota</taxon>
        <taxon>Viridiplantae</taxon>
        <taxon>Streptophyta</taxon>
        <taxon>Embryophyta</taxon>
        <taxon>Tracheophyta</taxon>
        <taxon>Spermatophyta</taxon>
        <taxon>Magnoliopsida</taxon>
        <taxon>eudicotyledons</taxon>
        <taxon>Gunneridae</taxon>
        <taxon>Pentapetalae</taxon>
        <taxon>rosids</taxon>
        <taxon>fabids</taxon>
        <taxon>Fabales</taxon>
        <taxon>Fabaceae</taxon>
        <taxon>Papilionoideae</taxon>
        <taxon>50 kb inversion clade</taxon>
        <taxon>NPAAA clade</taxon>
        <taxon>Hologalegina</taxon>
        <taxon>IRL clade</taxon>
        <taxon>Trifolieae</taxon>
        <taxon>Trifolium</taxon>
    </lineage>
</organism>
<evidence type="ECO:0000256" key="1">
    <source>
        <dbReference type="SAM" id="MobiDB-lite"/>
    </source>
</evidence>
<feature type="transmembrane region" description="Helical" evidence="2">
    <location>
        <begin position="63"/>
        <end position="88"/>
    </location>
</feature>
<protein>
    <recommendedName>
        <fullName evidence="7">Transmembrane protein</fullName>
    </recommendedName>
</protein>